<protein>
    <recommendedName>
        <fullName evidence="1">IrrE N-terminal-like domain-containing protein</fullName>
    </recommendedName>
</protein>
<sequence>MNSYEKLLIEEPEIIIYDQADLEDDSKGFYVETTVAKVILISKKVKITKEKRCVLAEEFGHHYTTVGDITDQTKVENRKQELKARRWAVKRLIRVEQFIDAFKAGVRNRHELAEFLDVTEDFIETALDHFKGIYGHSYTIGEYTIFFSPLYVYKSFE</sequence>
<reference evidence="3 5" key="2">
    <citation type="submission" date="2017-03" db="EMBL/GenBank/DDBJ databases">
        <title>Complete sequence of Clostridium formicaceticum DSM 92.</title>
        <authorList>
            <person name="Poehlein A."/>
            <person name="Karl M."/>
            <person name="Bengelsdorf F.R."/>
            <person name="Duerre P."/>
            <person name="Daniel R."/>
        </authorList>
    </citation>
    <scope>NUCLEOTIDE SEQUENCE [LARGE SCALE GENOMIC DNA]</scope>
    <source>
        <strain evidence="3 5">DSM 92</strain>
    </source>
</reference>
<dbReference type="InterPro" id="IPR010359">
    <property type="entry name" value="IrrE_HExxH"/>
</dbReference>
<gene>
    <name evidence="2" type="ORF">BJL90_12750</name>
    <name evidence="3" type="ORF">CLFO_14690</name>
</gene>
<dbReference type="RefSeq" id="WP_070968601.1">
    <property type="nucleotide sequence ID" value="NZ_CP017603.1"/>
</dbReference>
<evidence type="ECO:0000313" key="2">
    <source>
        <dbReference type="EMBL" id="AOY76658.1"/>
    </source>
</evidence>
<evidence type="ECO:0000259" key="1">
    <source>
        <dbReference type="Pfam" id="PF06114"/>
    </source>
</evidence>
<dbReference type="EMBL" id="CP017603">
    <property type="protein sequence ID" value="AOY76658.1"/>
    <property type="molecule type" value="Genomic_DNA"/>
</dbReference>
<feature type="domain" description="IrrE N-terminal-like" evidence="1">
    <location>
        <begin position="25"/>
        <end position="126"/>
    </location>
</feature>
<dbReference type="AlphaFoldDB" id="A0AAC9RL92"/>
<dbReference type="Proteomes" id="UP000192478">
    <property type="component" value="Chromosome"/>
</dbReference>
<evidence type="ECO:0000313" key="3">
    <source>
        <dbReference type="EMBL" id="ARE87083.1"/>
    </source>
</evidence>
<organism evidence="3 5">
    <name type="scientific">Clostridium formicaceticum</name>
    <dbReference type="NCBI Taxonomy" id="1497"/>
    <lineage>
        <taxon>Bacteria</taxon>
        <taxon>Bacillati</taxon>
        <taxon>Bacillota</taxon>
        <taxon>Clostridia</taxon>
        <taxon>Eubacteriales</taxon>
        <taxon>Clostridiaceae</taxon>
        <taxon>Clostridium</taxon>
    </lineage>
</organism>
<dbReference type="Proteomes" id="UP000177894">
    <property type="component" value="Chromosome"/>
</dbReference>
<dbReference type="Pfam" id="PF06114">
    <property type="entry name" value="Peptidase_M78"/>
    <property type="match status" value="1"/>
</dbReference>
<dbReference type="EMBL" id="CP020559">
    <property type="protein sequence ID" value="ARE87083.1"/>
    <property type="molecule type" value="Genomic_DNA"/>
</dbReference>
<evidence type="ECO:0000313" key="4">
    <source>
        <dbReference type="Proteomes" id="UP000177894"/>
    </source>
</evidence>
<dbReference type="KEGG" id="cfm:BJL90_12750"/>
<accession>A0AAC9RL92</accession>
<evidence type="ECO:0000313" key="5">
    <source>
        <dbReference type="Proteomes" id="UP000192478"/>
    </source>
</evidence>
<name>A0AAC9RL92_9CLOT</name>
<reference evidence="2 4" key="1">
    <citation type="submission" date="2016-10" db="EMBL/GenBank/DDBJ databases">
        <title>Complete Genome Sequence of Acetogen Clostridium formicoaceticum ATCC 27076.</title>
        <authorList>
            <person name="Bao T."/>
            <person name="Cheng C."/>
            <person name="Zhao J."/>
            <person name="Yang S.-T."/>
            <person name="Wang J."/>
            <person name="Wang M."/>
        </authorList>
    </citation>
    <scope>NUCLEOTIDE SEQUENCE [LARGE SCALE GENOMIC DNA]</scope>
    <source>
        <strain evidence="2 4">ATCC 27076</strain>
    </source>
</reference>
<proteinExistence type="predicted"/>
<keyword evidence="4" id="KW-1185">Reference proteome</keyword>